<feature type="transmembrane region" description="Helical" evidence="1">
    <location>
        <begin position="414"/>
        <end position="433"/>
    </location>
</feature>
<keyword evidence="1" id="KW-1133">Transmembrane helix</keyword>
<dbReference type="Proteomes" id="UP001281761">
    <property type="component" value="Unassembled WGS sequence"/>
</dbReference>
<sequence length="548" mass="58586">MVSFILFALCQISHSVNLQGVIDEFSGNSNTFVLSDEVYDGVNIELKSMPMHFVGHTQSVLVQPQTASHSLFAVFDCSHTLENASLSMNKAESFVTVSSDSSFDFLKCVWMDKVVASPIAVVAGGTVGFTNFDMESTTVEVPLVASSGDGSTVQVTSSSFKNVQVTSSKPMLCNTQTRTVSISSSSFRDISYFPVLSNEEESESEEPIEEDPIEEDPTVQVNEIASVSISSSSFKNCEAALDFTIVPALTAQSLTISSSSFDDTSCGVIAFKKGSKLEIKSTSFHSVSSFGNSSSCLSIETMPQTLDITYSSFSECSSSGKAGAIVFGLPTDAAHPSSAESNAIPSKSLYDNYFKENSGSEASDIFVDETALAYFDAASFEEMSSYSQSPHVLDASGTSYQMPFSVKRFIKRHAWTVVGIVIGFVWLIVGPLMCCCGCCCCGCCTCCCGAWCCRKSKKCCVAGRVCCEDDSVPQSEAQPAQPAQPAPFVQNAAQPAQYVYALPPNHPTQAPLVYQPYGTMPVPVGMPAAVPVTAPQFTNYPTVPSKYS</sequence>
<reference evidence="3 4" key="1">
    <citation type="journal article" date="2022" name="bioRxiv">
        <title>Genomics of Preaxostyla Flagellates Illuminates Evolutionary Transitions and the Path Towards Mitochondrial Loss.</title>
        <authorList>
            <person name="Novak L.V.F."/>
            <person name="Treitli S.C."/>
            <person name="Pyrih J."/>
            <person name="Halakuc P."/>
            <person name="Pipaliya S.V."/>
            <person name="Vacek V."/>
            <person name="Brzon O."/>
            <person name="Soukal P."/>
            <person name="Eme L."/>
            <person name="Dacks J.B."/>
            <person name="Karnkowska A."/>
            <person name="Elias M."/>
            <person name="Hampl V."/>
        </authorList>
    </citation>
    <scope>NUCLEOTIDE SEQUENCE [LARGE SCALE GENOMIC DNA]</scope>
    <source>
        <strain evidence="3">NAU3</strain>
        <tissue evidence="3">Gut</tissue>
    </source>
</reference>
<protein>
    <submittedName>
        <fullName evidence="3">Uncharacterized protein</fullName>
    </submittedName>
</protein>
<feature type="chain" id="PRO_5047402773" evidence="2">
    <location>
        <begin position="16"/>
        <end position="548"/>
    </location>
</feature>
<evidence type="ECO:0000256" key="1">
    <source>
        <dbReference type="SAM" id="Phobius"/>
    </source>
</evidence>
<comment type="caution">
    <text evidence="3">The sequence shown here is derived from an EMBL/GenBank/DDBJ whole genome shotgun (WGS) entry which is preliminary data.</text>
</comment>
<proteinExistence type="predicted"/>
<accession>A0ABQ9XRU5</accession>
<name>A0ABQ9XRU5_9EUKA</name>
<keyword evidence="4" id="KW-1185">Reference proteome</keyword>
<evidence type="ECO:0000313" key="3">
    <source>
        <dbReference type="EMBL" id="KAK2954470.1"/>
    </source>
</evidence>
<evidence type="ECO:0000313" key="4">
    <source>
        <dbReference type="Proteomes" id="UP001281761"/>
    </source>
</evidence>
<keyword evidence="1" id="KW-0812">Transmembrane</keyword>
<organism evidence="3 4">
    <name type="scientific">Blattamonas nauphoetae</name>
    <dbReference type="NCBI Taxonomy" id="2049346"/>
    <lineage>
        <taxon>Eukaryota</taxon>
        <taxon>Metamonada</taxon>
        <taxon>Preaxostyla</taxon>
        <taxon>Oxymonadida</taxon>
        <taxon>Blattamonas</taxon>
    </lineage>
</organism>
<feature type="signal peptide" evidence="2">
    <location>
        <begin position="1"/>
        <end position="15"/>
    </location>
</feature>
<keyword evidence="1" id="KW-0472">Membrane</keyword>
<dbReference type="EMBL" id="JARBJD010000078">
    <property type="protein sequence ID" value="KAK2954470.1"/>
    <property type="molecule type" value="Genomic_DNA"/>
</dbReference>
<keyword evidence="2" id="KW-0732">Signal</keyword>
<evidence type="ECO:0000256" key="2">
    <source>
        <dbReference type="SAM" id="SignalP"/>
    </source>
</evidence>
<gene>
    <name evidence="3" type="ORF">BLNAU_10638</name>
</gene>